<dbReference type="CDD" id="cd03293">
    <property type="entry name" value="ABC_NrtD_SsuB_transporters"/>
    <property type="match status" value="1"/>
</dbReference>
<gene>
    <name evidence="9" type="ORF">GCM10010994_05700</name>
</gene>
<evidence type="ECO:0000259" key="8">
    <source>
        <dbReference type="PROSITE" id="PS50893"/>
    </source>
</evidence>
<protein>
    <submittedName>
        <fullName evidence="9">ABC transporter ATP-binding protein</fullName>
    </submittedName>
</protein>
<dbReference type="PROSITE" id="PS50893">
    <property type="entry name" value="ABC_TRANSPORTER_2"/>
    <property type="match status" value="1"/>
</dbReference>
<proteinExistence type="inferred from homology"/>
<accession>A0A916X842</accession>
<dbReference type="PROSITE" id="PS00211">
    <property type="entry name" value="ABC_TRANSPORTER_1"/>
    <property type="match status" value="1"/>
</dbReference>
<dbReference type="InterPro" id="IPR050166">
    <property type="entry name" value="ABC_transporter_ATP-bind"/>
</dbReference>
<reference evidence="9" key="2">
    <citation type="submission" date="2020-09" db="EMBL/GenBank/DDBJ databases">
        <authorList>
            <person name="Sun Q."/>
            <person name="Zhou Y."/>
        </authorList>
    </citation>
    <scope>NUCLEOTIDE SEQUENCE</scope>
    <source>
        <strain evidence="9">CGMCC 1.12919</strain>
    </source>
</reference>
<reference evidence="9" key="1">
    <citation type="journal article" date="2014" name="Int. J. Syst. Evol. Microbiol.">
        <title>Complete genome sequence of Corynebacterium casei LMG S-19264T (=DSM 44701T), isolated from a smear-ripened cheese.</title>
        <authorList>
            <consortium name="US DOE Joint Genome Institute (JGI-PGF)"/>
            <person name="Walter F."/>
            <person name="Albersmeier A."/>
            <person name="Kalinowski J."/>
            <person name="Ruckert C."/>
        </authorList>
    </citation>
    <scope>NUCLEOTIDE SEQUENCE</scope>
    <source>
        <strain evidence="9">CGMCC 1.12919</strain>
    </source>
</reference>
<dbReference type="Gene3D" id="3.40.50.300">
    <property type="entry name" value="P-loop containing nucleotide triphosphate hydrolases"/>
    <property type="match status" value="1"/>
</dbReference>
<dbReference type="AlphaFoldDB" id="A0A916X842"/>
<evidence type="ECO:0000256" key="3">
    <source>
        <dbReference type="ARBA" id="ARBA00022475"/>
    </source>
</evidence>
<keyword evidence="5 9" id="KW-0067">ATP-binding</keyword>
<evidence type="ECO:0000256" key="2">
    <source>
        <dbReference type="ARBA" id="ARBA00022448"/>
    </source>
</evidence>
<sequence>MVASARVRDAGGSAGSTLDVRHVSHAFALEGAPLPVLEDVSFTVEPGQFVALLGPSGCGKSTLLRLVAGLEPPSSGGLVTDGRPIAGPHPSRVVVFQDPTLFPWRTVRANVALGLEAQGLLKTQASRIGEALDLVGLSGFENAYPHQLSGGMAQRVALARALVNEPSLLILDEPLGKLDSLTRLAMQAELVQLWQRARFTALLVTHDVEEALILAERVIVFSERPARIKADIRFDRPYPRHRDDPALIQARREILALLGVPD</sequence>
<evidence type="ECO:0000313" key="9">
    <source>
        <dbReference type="EMBL" id="GGC49405.1"/>
    </source>
</evidence>
<evidence type="ECO:0000256" key="4">
    <source>
        <dbReference type="ARBA" id="ARBA00022741"/>
    </source>
</evidence>
<evidence type="ECO:0000256" key="1">
    <source>
        <dbReference type="ARBA" id="ARBA00005417"/>
    </source>
</evidence>
<dbReference type="PANTHER" id="PTHR42788:SF17">
    <property type="entry name" value="ALIPHATIC SULFONATES IMPORT ATP-BINDING PROTEIN SSUB"/>
    <property type="match status" value="1"/>
</dbReference>
<evidence type="ECO:0000256" key="6">
    <source>
        <dbReference type="ARBA" id="ARBA00022967"/>
    </source>
</evidence>
<dbReference type="InterPro" id="IPR003593">
    <property type="entry name" value="AAA+_ATPase"/>
</dbReference>
<comment type="caution">
    <text evidence="9">The sequence shown here is derived from an EMBL/GenBank/DDBJ whole genome shotgun (WGS) entry which is preliminary data.</text>
</comment>
<dbReference type="GO" id="GO:0005524">
    <property type="term" value="F:ATP binding"/>
    <property type="evidence" value="ECO:0007669"/>
    <property type="project" value="UniProtKB-KW"/>
</dbReference>
<dbReference type="Proteomes" id="UP000637002">
    <property type="component" value="Unassembled WGS sequence"/>
</dbReference>
<dbReference type="RefSeq" id="WP_188607586.1">
    <property type="nucleotide sequence ID" value="NZ_BMGG01000001.1"/>
</dbReference>
<feature type="domain" description="ABC transporter" evidence="8">
    <location>
        <begin position="18"/>
        <end position="248"/>
    </location>
</feature>
<dbReference type="InterPro" id="IPR003439">
    <property type="entry name" value="ABC_transporter-like_ATP-bd"/>
</dbReference>
<dbReference type="PANTHER" id="PTHR42788">
    <property type="entry name" value="TAURINE IMPORT ATP-BINDING PROTEIN-RELATED"/>
    <property type="match status" value="1"/>
</dbReference>
<keyword evidence="4" id="KW-0547">Nucleotide-binding</keyword>
<organism evidence="9 10">
    <name type="scientific">Chelatococcus reniformis</name>
    <dbReference type="NCBI Taxonomy" id="1494448"/>
    <lineage>
        <taxon>Bacteria</taxon>
        <taxon>Pseudomonadati</taxon>
        <taxon>Pseudomonadota</taxon>
        <taxon>Alphaproteobacteria</taxon>
        <taxon>Hyphomicrobiales</taxon>
        <taxon>Chelatococcaceae</taxon>
        <taxon>Chelatococcus</taxon>
    </lineage>
</organism>
<name>A0A916X842_9HYPH</name>
<dbReference type="EMBL" id="BMGG01000001">
    <property type="protein sequence ID" value="GGC49405.1"/>
    <property type="molecule type" value="Genomic_DNA"/>
</dbReference>
<keyword evidence="6" id="KW-1278">Translocase</keyword>
<keyword evidence="3" id="KW-1003">Cell membrane</keyword>
<keyword evidence="10" id="KW-1185">Reference proteome</keyword>
<evidence type="ECO:0000313" key="10">
    <source>
        <dbReference type="Proteomes" id="UP000637002"/>
    </source>
</evidence>
<dbReference type="SMART" id="SM00382">
    <property type="entry name" value="AAA"/>
    <property type="match status" value="1"/>
</dbReference>
<dbReference type="InterPro" id="IPR027417">
    <property type="entry name" value="P-loop_NTPase"/>
</dbReference>
<keyword evidence="7" id="KW-0472">Membrane</keyword>
<dbReference type="InterPro" id="IPR017871">
    <property type="entry name" value="ABC_transporter-like_CS"/>
</dbReference>
<evidence type="ECO:0000256" key="5">
    <source>
        <dbReference type="ARBA" id="ARBA00022840"/>
    </source>
</evidence>
<dbReference type="GO" id="GO:0016887">
    <property type="term" value="F:ATP hydrolysis activity"/>
    <property type="evidence" value="ECO:0007669"/>
    <property type="project" value="InterPro"/>
</dbReference>
<keyword evidence="2" id="KW-0813">Transport</keyword>
<comment type="similarity">
    <text evidence="1">Belongs to the ABC transporter superfamily.</text>
</comment>
<evidence type="ECO:0000256" key="7">
    <source>
        <dbReference type="ARBA" id="ARBA00023136"/>
    </source>
</evidence>
<dbReference type="Pfam" id="PF00005">
    <property type="entry name" value="ABC_tran"/>
    <property type="match status" value="1"/>
</dbReference>
<dbReference type="SUPFAM" id="SSF52540">
    <property type="entry name" value="P-loop containing nucleoside triphosphate hydrolases"/>
    <property type="match status" value="1"/>
</dbReference>